<dbReference type="STRING" id="10195.A0A3M7PSW1"/>
<keyword evidence="3" id="KW-0479">Metal-binding</keyword>
<dbReference type="GO" id="GO:0005737">
    <property type="term" value="C:cytoplasm"/>
    <property type="evidence" value="ECO:0007669"/>
    <property type="project" value="UniProtKB-ARBA"/>
</dbReference>
<evidence type="ECO:0000313" key="10">
    <source>
        <dbReference type="Proteomes" id="UP000276133"/>
    </source>
</evidence>
<evidence type="ECO:0000259" key="7">
    <source>
        <dbReference type="Pfam" id="PF01321"/>
    </source>
</evidence>
<dbReference type="InterPro" id="IPR029149">
    <property type="entry name" value="Creatin/AminoP/Spt16_N"/>
</dbReference>
<reference evidence="9 10" key="1">
    <citation type="journal article" date="2018" name="Sci. Rep.">
        <title>Genomic signatures of local adaptation to the degree of environmental predictability in rotifers.</title>
        <authorList>
            <person name="Franch-Gras L."/>
            <person name="Hahn C."/>
            <person name="Garcia-Roger E.M."/>
            <person name="Carmona M.J."/>
            <person name="Serra M."/>
            <person name="Gomez A."/>
        </authorList>
    </citation>
    <scope>NUCLEOTIDE SEQUENCE [LARGE SCALE GENOMIC DNA]</scope>
    <source>
        <strain evidence="9">HYR1</strain>
    </source>
</reference>
<dbReference type="InterPro" id="IPR000994">
    <property type="entry name" value="Pept_M24"/>
</dbReference>
<protein>
    <submittedName>
        <fullName evidence="9">Xaa-Pro aminopeptidase</fullName>
    </submittedName>
</protein>
<dbReference type="Pfam" id="PF16189">
    <property type="entry name" value="Creatinase_N_2"/>
    <property type="match status" value="2"/>
</dbReference>
<comment type="caution">
    <text evidence="9">The sequence shown here is derived from an EMBL/GenBank/DDBJ whole genome shotgun (WGS) entry which is preliminary data.</text>
</comment>
<dbReference type="InterPro" id="IPR050422">
    <property type="entry name" value="X-Pro_aminopeptidase_P"/>
</dbReference>
<accession>A0A3M7PSW1</accession>
<evidence type="ECO:0000259" key="8">
    <source>
        <dbReference type="Pfam" id="PF16188"/>
    </source>
</evidence>
<keyword evidence="4" id="KW-0378">Hydrolase</keyword>
<evidence type="ECO:0000256" key="1">
    <source>
        <dbReference type="ARBA" id="ARBA00001936"/>
    </source>
</evidence>
<dbReference type="OrthoDB" id="9995434at2759"/>
<evidence type="ECO:0000256" key="3">
    <source>
        <dbReference type="ARBA" id="ARBA00022723"/>
    </source>
</evidence>
<evidence type="ECO:0000259" key="6">
    <source>
        <dbReference type="Pfam" id="PF00557"/>
    </source>
</evidence>
<dbReference type="EMBL" id="REGN01009060">
    <property type="protein sequence ID" value="RNA02064.1"/>
    <property type="molecule type" value="Genomic_DNA"/>
</dbReference>
<feature type="domain" description="Peptidase M24 C-terminal" evidence="8">
    <location>
        <begin position="920"/>
        <end position="980"/>
    </location>
</feature>
<dbReference type="PANTHER" id="PTHR43763">
    <property type="entry name" value="XAA-PRO AMINOPEPTIDASE 1"/>
    <property type="match status" value="1"/>
</dbReference>
<feature type="domain" description="Peptidase M24" evidence="6">
    <location>
        <begin position="155"/>
        <end position="368"/>
    </location>
</feature>
<keyword evidence="5" id="KW-0464">Manganese</keyword>
<dbReference type="Proteomes" id="UP000276133">
    <property type="component" value="Unassembled WGS sequence"/>
</dbReference>
<dbReference type="GO" id="GO:0046872">
    <property type="term" value="F:metal ion binding"/>
    <property type="evidence" value="ECO:0007669"/>
    <property type="project" value="UniProtKB-KW"/>
</dbReference>
<dbReference type="InterPro" id="IPR032416">
    <property type="entry name" value="Peptidase_M24_C"/>
</dbReference>
<sequence length="1022" mass="116424">MLLKFSFKLSLNLKEKIEKVQQKIKDSSAENLVVTALDEIAWLFNLRAEDVPNNPMFFAYAIIFADTSKNSHRLYIAPGRIDTDLKNYLNGVELRNYSKIFDDIKQDSMNNYKTWISPQSSFAIYNSITDKSLMINKPSPIRSLKARKNEVELKNLRECNIRDSVARIRHMFWLENEVKKGTVTEMTSAEKLEQIQREDPNFKMKSFYSISAVGKNAAVVHYSTSQGDNSKLTLDKIYLLDAGGNYLDCTSDITRTHFYGNPPSEIKDAYTKVLQGSINLANIVFPTGVYGRELDVLARSALWKDGLDYGHGTGHGIGFFLSVHENPPRTSYSSRSTDDEFFEPGMIQSDEPGFYEDGSYGIRLETDIETVKADTPAGLSMEEKLTKLRTTMKDLGFNAVIIPSEDEHQSEYVSKHDERRAWISGFTGSAGTAVVTEKSAALWTDSRYYIQAIKELDRKYWTQMNASESKTLKIEEWLEEQLSPGQKVARNAKLTSISSWQNTESQLSKFKLSLHNPNEDLVDLIWPSDERPLKPNTEIKIHDKEFAGKTWQNKVEEVRKKLHENGADLFVVTALDEVAWLFNLRAADIPYNPMLFAYAIVSNSTQELYIDQNRIKDSIKRHLDGVLMKDYDQIIDEIKNYSSNEFKIWISPMSSYAVYDAVSNKSLLVSKTSPVRSLKARKNPTEIENLKKCHIRDSAARVRHMHWMETQLKNGNKIDEKQAAKKLEEIQEEDTLFAMLSFDSIAAVGGNAAIVHYSTEKNGEAVLTNDKIFLLDAGANYQDGTTDITRTHFFGQPSRKIKLAYTKVLQGSINLAKVVFPTGVYGRSVDVEARKELWKSGLDYGHGTGHGIGYFLSVHEDPPSVSYNSRSTYDEALDIGMVLSDEPGYYEENEFGIRLETDLLVEEAKTEFSLGQRKNLKFSPLNYVPFDKNLIDECLLSTDQVDWLNVYNSQTRTHLSPLLDKYPEVKNYMMEKTEPFKYAHAYEYCPTFIRLNKSARLNSLPTTLLMILVSAQLIKLLF</sequence>
<dbReference type="Pfam" id="PF16188">
    <property type="entry name" value="Peptidase_M24_C"/>
    <property type="match status" value="1"/>
</dbReference>
<evidence type="ECO:0000256" key="4">
    <source>
        <dbReference type="ARBA" id="ARBA00022801"/>
    </source>
</evidence>
<dbReference type="InterPro" id="IPR000587">
    <property type="entry name" value="Creatinase_N"/>
</dbReference>
<dbReference type="AlphaFoldDB" id="A0A3M7PSW1"/>
<comment type="similarity">
    <text evidence="2">Belongs to the peptidase M24B family.</text>
</comment>
<dbReference type="InterPro" id="IPR036005">
    <property type="entry name" value="Creatinase/aminopeptidase-like"/>
</dbReference>
<dbReference type="Gene3D" id="3.90.230.10">
    <property type="entry name" value="Creatinase/methionine aminopeptidase superfamily"/>
    <property type="match status" value="2"/>
</dbReference>
<proteinExistence type="inferred from homology"/>
<dbReference type="FunFam" id="3.90.230.10:FF:000007">
    <property type="entry name" value="Xaa-Pro aminopeptidase P"/>
    <property type="match status" value="2"/>
</dbReference>
<dbReference type="FunFam" id="3.40.350.10:FF:000003">
    <property type="entry name" value="Xaa-pro aminopeptidase P"/>
    <property type="match status" value="1"/>
</dbReference>
<organism evidence="9 10">
    <name type="scientific">Brachionus plicatilis</name>
    <name type="common">Marine rotifer</name>
    <name type="synonym">Brachionus muelleri</name>
    <dbReference type="NCBI Taxonomy" id="10195"/>
    <lineage>
        <taxon>Eukaryota</taxon>
        <taxon>Metazoa</taxon>
        <taxon>Spiralia</taxon>
        <taxon>Gnathifera</taxon>
        <taxon>Rotifera</taxon>
        <taxon>Eurotatoria</taxon>
        <taxon>Monogononta</taxon>
        <taxon>Pseudotrocha</taxon>
        <taxon>Ploima</taxon>
        <taxon>Brachionidae</taxon>
        <taxon>Brachionus</taxon>
    </lineage>
</organism>
<gene>
    <name evidence="9" type="ORF">BpHYR1_030738</name>
</gene>
<dbReference type="CDD" id="cd01085">
    <property type="entry name" value="APP"/>
    <property type="match status" value="2"/>
</dbReference>
<dbReference type="Gene3D" id="3.40.350.10">
    <property type="entry name" value="Creatinase/prolidase N-terminal domain"/>
    <property type="match status" value="3"/>
</dbReference>
<feature type="domain" description="Creatinase N-terminal" evidence="7">
    <location>
        <begin position="385"/>
        <end position="509"/>
    </location>
</feature>
<dbReference type="SUPFAM" id="SSF55920">
    <property type="entry name" value="Creatinase/aminopeptidase"/>
    <property type="match status" value="2"/>
</dbReference>
<dbReference type="Pfam" id="PF01321">
    <property type="entry name" value="Creatinase_N"/>
    <property type="match status" value="1"/>
</dbReference>
<keyword evidence="9" id="KW-0031">Aminopeptidase</keyword>
<dbReference type="InterPro" id="IPR033740">
    <property type="entry name" value="Pept_M24B"/>
</dbReference>
<dbReference type="GO" id="GO:0070006">
    <property type="term" value="F:metalloaminopeptidase activity"/>
    <property type="evidence" value="ECO:0007669"/>
    <property type="project" value="InterPro"/>
</dbReference>
<keyword evidence="10" id="KW-1185">Reference proteome</keyword>
<comment type="cofactor">
    <cofactor evidence="1">
        <name>Mn(2+)</name>
        <dbReference type="ChEBI" id="CHEBI:29035"/>
    </cofactor>
</comment>
<dbReference type="PANTHER" id="PTHR43763:SF6">
    <property type="entry name" value="XAA-PRO AMINOPEPTIDASE 1"/>
    <property type="match status" value="1"/>
</dbReference>
<dbReference type="SUPFAM" id="SSF53092">
    <property type="entry name" value="Creatinase/prolidase N-terminal domain"/>
    <property type="match status" value="1"/>
</dbReference>
<name>A0A3M7PSW1_BRAPC</name>
<feature type="domain" description="Peptidase M24" evidence="6">
    <location>
        <begin position="688"/>
        <end position="907"/>
    </location>
</feature>
<evidence type="ECO:0000313" key="9">
    <source>
        <dbReference type="EMBL" id="RNA02064.1"/>
    </source>
</evidence>
<evidence type="ECO:0000256" key="5">
    <source>
        <dbReference type="ARBA" id="ARBA00023211"/>
    </source>
</evidence>
<dbReference type="Pfam" id="PF00557">
    <property type="entry name" value="Peptidase_M24"/>
    <property type="match status" value="2"/>
</dbReference>
<keyword evidence="9" id="KW-0645">Protease</keyword>
<evidence type="ECO:0000256" key="2">
    <source>
        <dbReference type="ARBA" id="ARBA00008766"/>
    </source>
</evidence>